<dbReference type="RefSeq" id="WP_165923030.1">
    <property type="nucleotide sequence ID" value="NZ_BHVT01000005.1"/>
</dbReference>
<proteinExistence type="predicted"/>
<gene>
    <name evidence="1" type="ORF">EDC63_12733</name>
</gene>
<name>A0A4V6P3S2_9PROT</name>
<dbReference type="EMBL" id="SMCO01000027">
    <property type="protein sequence ID" value="TCV81075.1"/>
    <property type="molecule type" value="Genomic_DNA"/>
</dbReference>
<accession>A0A4V6P3S2</accession>
<dbReference type="AlphaFoldDB" id="A0A4V6P3S2"/>
<dbReference type="Proteomes" id="UP000295367">
    <property type="component" value="Unassembled WGS sequence"/>
</dbReference>
<protein>
    <submittedName>
        <fullName evidence="1">Uncharacterized protein</fullName>
    </submittedName>
</protein>
<evidence type="ECO:0000313" key="2">
    <source>
        <dbReference type="Proteomes" id="UP000295367"/>
    </source>
</evidence>
<evidence type="ECO:0000313" key="1">
    <source>
        <dbReference type="EMBL" id="TCV81075.1"/>
    </source>
</evidence>
<reference evidence="1 2" key="1">
    <citation type="submission" date="2019-03" db="EMBL/GenBank/DDBJ databases">
        <title>Genomic Encyclopedia of Type Strains, Phase IV (KMG-IV): sequencing the most valuable type-strain genomes for metagenomic binning, comparative biology and taxonomic classification.</title>
        <authorList>
            <person name="Goeker M."/>
        </authorList>
    </citation>
    <scope>NUCLEOTIDE SEQUENCE [LARGE SCALE GENOMIC DNA]</scope>
    <source>
        <strain evidence="1 2">DSM 100309</strain>
    </source>
</reference>
<organism evidence="1 2">
    <name type="scientific">Sulfurirhabdus autotrophica</name>
    <dbReference type="NCBI Taxonomy" id="1706046"/>
    <lineage>
        <taxon>Bacteria</taxon>
        <taxon>Pseudomonadati</taxon>
        <taxon>Pseudomonadota</taxon>
        <taxon>Betaproteobacteria</taxon>
        <taxon>Nitrosomonadales</taxon>
        <taxon>Sulfuricellaceae</taxon>
        <taxon>Sulfurirhabdus</taxon>
    </lineage>
</organism>
<keyword evidence="2" id="KW-1185">Reference proteome</keyword>
<sequence length="58" mass="6577">MSKPFKALAPVAPSKAERQAFYHQKVKDSGLSNQVAARQAELTPADVERQFRLIAWHR</sequence>
<comment type="caution">
    <text evidence="1">The sequence shown here is derived from an EMBL/GenBank/DDBJ whole genome shotgun (WGS) entry which is preliminary data.</text>
</comment>